<proteinExistence type="predicted"/>
<evidence type="ECO:0008006" key="3">
    <source>
        <dbReference type="Google" id="ProtNLM"/>
    </source>
</evidence>
<dbReference type="EMBL" id="JBCFQK010000001">
    <property type="protein sequence ID" value="MFA9192787.1"/>
    <property type="molecule type" value="Genomic_DNA"/>
</dbReference>
<protein>
    <recommendedName>
        <fullName evidence="3">Glycosyl transferase family 2</fullName>
    </recommendedName>
</protein>
<organism evidence="1 2">
    <name type="scientific">Flavobacterium magnesitis</name>
    <dbReference type="NCBI Taxonomy" id="3138077"/>
    <lineage>
        <taxon>Bacteria</taxon>
        <taxon>Pseudomonadati</taxon>
        <taxon>Bacteroidota</taxon>
        <taxon>Flavobacteriia</taxon>
        <taxon>Flavobacteriales</taxon>
        <taxon>Flavobacteriaceae</taxon>
        <taxon>Flavobacterium</taxon>
    </lineage>
</organism>
<accession>A0ABV4THE5</accession>
<reference evidence="1 2" key="1">
    <citation type="submission" date="2024-04" db="EMBL/GenBank/DDBJ databases">
        <title>New Clade of Flavobacterium.</title>
        <authorList>
            <person name="Matos L."/>
            <person name="Proenca D.N."/>
            <person name="Fransisco R.M."/>
            <person name="Chung A.P."/>
            <person name="Maccario L."/>
            <person name="Sorensen S.J."/>
            <person name="Morais P.V."/>
        </authorList>
    </citation>
    <scope>NUCLEOTIDE SEQUENCE [LARGE SCALE GENOMIC DNA]</scope>
    <source>
        <strain evidence="1 2">FBOR7N2.3</strain>
    </source>
</reference>
<evidence type="ECO:0000313" key="1">
    <source>
        <dbReference type="EMBL" id="MFA9192787.1"/>
    </source>
</evidence>
<name>A0ABV4THE5_9FLAO</name>
<keyword evidence="2" id="KW-1185">Reference proteome</keyword>
<dbReference type="Proteomes" id="UP001574170">
    <property type="component" value="Unassembled WGS sequence"/>
</dbReference>
<sequence length="268" mass="31092">MKTAIVISSCDAFIDCWTPMMYSLNKFWADCPFPIYFISNDKKINDEKIKFINVGEDKGFASNLKYALNEIESDFIIYFQEDYFLTEHVNTEAIKNHISHCYDTNIDFLKIHANDFLLRDNNRIGESDYCANPIDVRYSINTSVALWKKDTLEKLCVEGYSGWDWERNIISFIRNNGISIKSEMLHSSCYKDKSIISLQGGAVAKGRWTQNGKSFLLENGFEDVLEKREVEGKIITNLGKFYNQHPKSVLRFPVVILVRNLLKFKINI</sequence>
<evidence type="ECO:0000313" key="2">
    <source>
        <dbReference type="Proteomes" id="UP001574170"/>
    </source>
</evidence>
<gene>
    <name evidence="1" type="ORF">AAGV33_00105</name>
</gene>
<dbReference type="RefSeq" id="WP_373389882.1">
    <property type="nucleotide sequence ID" value="NZ_JBCFQK010000001.1"/>
</dbReference>
<comment type="caution">
    <text evidence="1">The sequence shown here is derived from an EMBL/GenBank/DDBJ whole genome shotgun (WGS) entry which is preliminary data.</text>
</comment>